<name>A0A1W6Z3Y3_9BORD</name>
<accession>A0A1W6Z3Y3</accession>
<dbReference type="PROSITE" id="PS50931">
    <property type="entry name" value="HTH_LYSR"/>
    <property type="match status" value="1"/>
</dbReference>
<dbReference type="GO" id="GO:0003677">
    <property type="term" value="F:DNA binding"/>
    <property type="evidence" value="ECO:0007669"/>
    <property type="project" value="UniProtKB-KW"/>
</dbReference>
<evidence type="ECO:0000256" key="2">
    <source>
        <dbReference type="ARBA" id="ARBA00023015"/>
    </source>
</evidence>
<dbReference type="EMBL" id="CP021109">
    <property type="protein sequence ID" value="ARP87951.1"/>
    <property type="molecule type" value="Genomic_DNA"/>
</dbReference>
<sequence length="334" mass="36607">MSNPPLNERRLRYFHEVYRQGSIRGAADRLGIEPSVISRQLQQLENDLGLTLFERRGRGIAPTDMAAVLADFCRERQADEETLLATLRDFDGLQRGLVRLVVGEGFMDVVGRHVLDGYCRAYPNVEVRLDLAGATDAVRMIRDDEAHIGLGLNPPADPAIEIVATRAQPLRALAAPGHALAGQGGPITLAQAAAHRVGLMEKGYGLRQLAQLAAFSEDIAIVPAFTCNSIAALKRYAMSGLGITFLSETAAEEELREGALVAIPIRNPVFEHAQAKLFVRRRRALPPAARRLIEVLRTFASARCIDDRSKPERGVGDTGDHHEGHLGQHQQDQR</sequence>
<dbReference type="Pfam" id="PF03466">
    <property type="entry name" value="LysR_substrate"/>
    <property type="match status" value="1"/>
</dbReference>
<dbReference type="SUPFAM" id="SSF53850">
    <property type="entry name" value="Periplasmic binding protein-like II"/>
    <property type="match status" value="1"/>
</dbReference>
<dbReference type="Proteomes" id="UP000194139">
    <property type="component" value="Chromosome"/>
</dbReference>
<keyword evidence="2" id="KW-0805">Transcription regulation</keyword>
<dbReference type="SUPFAM" id="SSF46785">
    <property type="entry name" value="Winged helix' DNA-binding domain"/>
    <property type="match status" value="1"/>
</dbReference>
<protein>
    <recommendedName>
        <fullName evidence="6">HTH lysR-type domain-containing protein</fullName>
    </recommendedName>
</protein>
<dbReference type="GO" id="GO:0003700">
    <property type="term" value="F:DNA-binding transcription factor activity"/>
    <property type="evidence" value="ECO:0007669"/>
    <property type="project" value="InterPro"/>
</dbReference>
<evidence type="ECO:0000256" key="3">
    <source>
        <dbReference type="ARBA" id="ARBA00023125"/>
    </source>
</evidence>
<evidence type="ECO:0000313" key="8">
    <source>
        <dbReference type="Proteomes" id="UP000194139"/>
    </source>
</evidence>
<dbReference type="InterPro" id="IPR036388">
    <property type="entry name" value="WH-like_DNA-bd_sf"/>
</dbReference>
<keyword evidence="3" id="KW-0238">DNA-binding</keyword>
<dbReference type="AlphaFoldDB" id="A0A1W6Z3Y3"/>
<organism evidence="7 8">
    <name type="scientific">Bordetella genomosp. 9</name>
    <dbReference type="NCBI Taxonomy" id="1416803"/>
    <lineage>
        <taxon>Bacteria</taxon>
        <taxon>Pseudomonadati</taxon>
        <taxon>Pseudomonadota</taxon>
        <taxon>Betaproteobacteria</taxon>
        <taxon>Burkholderiales</taxon>
        <taxon>Alcaligenaceae</taxon>
        <taxon>Bordetella</taxon>
    </lineage>
</organism>
<evidence type="ECO:0000313" key="7">
    <source>
        <dbReference type="EMBL" id="ARP87951.1"/>
    </source>
</evidence>
<feature type="region of interest" description="Disordered" evidence="5">
    <location>
        <begin position="307"/>
        <end position="334"/>
    </location>
</feature>
<dbReference type="InterPro" id="IPR005119">
    <property type="entry name" value="LysR_subst-bd"/>
</dbReference>
<dbReference type="InterPro" id="IPR000847">
    <property type="entry name" value="LysR_HTH_N"/>
</dbReference>
<dbReference type="PANTHER" id="PTHR30419:SF8">
    <property type="entry name" value="NITROGEN ASSIMILATION TRANSCRIPTIONAL ACTIVATOR-RELATED"/>
    <property type="match status" value="1"/>
</dbReference>
<evidence type="ECO:0000256" key="5">
    <source>
        <dbReference type="SAM" id="MobiDB-lite"/>
    </source>
</evidence>
<dbReference type="InterPro" id="IPR050950">
    <property type="entry name" value="HTH-type_LysR_regulators"/>
</dbReference>
<evidence type="ECO:0000259" key="6">
    <source>
        <dbReference type="PROSITE" id="PS50931"/>
    </source>
</evidence>
<gene>
    <name evidence="7" type="ORF">CAL13_18320</name>
</gene>
<proteinExistence type="inferred from homology"/>
<keyword evidence="8" id="KW-1185">Reference proteome</keyword>
<comment type="similarity">
    <text evidence="1">Belongs to the LysR transcriptional regulatory family.</text>
</comment>
<dbReference type="RefSeq" id="WP_086073172.1">
    <property type="nucleotide sequence ID" value="NZ_CP021109.1"/>
</dbReference>
<evidence type="ECO:0000256" key="1">
    <source>
        <dbReference type="ARBA" id="ARBA00009437"/>
    </source>
</evidence>
<dbReference type="Pfam" id="PF00126">
    <property type="entry name" value="HTH_1"/>
    <property type="match status" value="1"/>
</dbReference>
<keyword evidence="4" id="KW-0804">Transcription</keyword>
<dbReference type="PANTHER" id="PTHR30419">
    <property type="entry name" value="HTH-TYPE TRANSCRIPTIONAL REGULATOR YBHD"/>
    <property type="match status" value="1"/>
</dbReference>
<evidence type="ECO:0000256" key="4">
    <source>
        <dbReference type="ARBA" id="ARBA00023163"/>
    </source>
</evidence>
<dbReference type="GO" id="GO:0005829">
    <property type="term" value="C:cytosol"/>
    <property type="evidence" value="ECO:0007669"/>
    <property type="project" value="TreeGrafter"/>
</dbReference>
<dbReference type="InterPro" id="IPR036390">
    <property type="entry name" value="WH_DNA-bd_sf"/>
</dbReference>
<feature type="domain" description="HTH lysR-type" evidence="6">
    <location>
        <begin position="6"/>
        <end position="63"/>
    </location>
</feature>
<dbReference type="Gene3D" id="3.40.190.290">
    <property type="match status" value="1"/>
</dbReference>
<dbReference type="Gene3D" id="1.10.10.10">
    <property type="entry name" value="Winged helix-like DNA-binding domain superfamily/Winged helix DNA-binding domain"/>
    <property type="match status" value="1"/>
</dbReference>
<reference evidence="7 8" key="1">
    <citation type="submission" date="2017-05" db="EMBL/GenBank/DDBJ databases">
        <title>Complete and WGS of Bordetella genogroups.</title>
        <authorList>
            <person name="Spilker T."/>
            <person name="LiPuma J."/>
        </authorList>
    </citation>
    <scope>NUCLEOTIDE SEQUENCE [LARGE SCALE GENOMIC DNA]</scope>
    <source>
        <strain evidence="7 8">AU17164</strain>
    </source>
</reference>